<reference evidence="3" key="1">
    <citation type="submission" date="2025-08" db="UniProtKB">
        <authorList>
            <consortium name="RefSeq"/>
        </authorList>
    </citation>
    <scope>IDENTIFICATION</scope>
</reference>
<dbReference type="InParanoid" id="A0A6J2QYP3"/>
<protein>
    <submittedName>
        <fullName evidence="3">Apolipoprotein A-I-like</fullName>
    </submittedName>
</protein>
<proteinExistence type="predicted"/>
<accession>A0A6J2QYP3</accession>
<gene>
    <name evidence="3" type="primary">LOC115018293</name>
</gene>
<keyword evidence="2" id="KW-1185">Reference proteome</keyword>
<name>A0A6J2QYP3_COTGO</name>
<sequence>MKFVALALALLMAVGSHAAALQADSPSQLEHIKSAVDMSLEYAKHGAHYLLKPLDDPESREIKAKLTDHIENFFNQIQSLRDQPILVETIRPVITYVNNDIETMKIKLNPTIVELKDVIQKHADYYNIMFSPTLNAYYDANVEELKELKVTLDGIWQGMGDSVATNVEETKDKLIPIVTILSEKVKEDLERVKTIADLYVKEYSEQIVQAYKNSEMPSTPAFEQKSKLKVLAMNIKKNLEEMFKIATSTGEM</sequence>
<evidence type="ECO:0000256" key="1">
    <source>
        <dbReference type="SAM" id="SignalP"/>
    </source>
</evidence>
<dbReference type="AlphaFoldDB" id="A0A6J2QYP3"/>
<evidence type="ECO:0000313" key="2">
    <source>
        <dbReference type="Proteomes" id="UP000504630"/>
    </source>
</evidence>
<dbReference type="KEGG" id="cgob:115018293"/>
<dbReference type="Proteomes" id="UP000504630">
    <property type="component" value="Chromosome 13"/>
</dbReference>
<feature type="signal peptide" evidence="1">
    <location>
        <begin position="1"/>
        <end position="18"/>
    </location>
</feature>
<feature type="chain" id="PRO_5026905571" evidence="1">
    <location>
        <begin position="19"/>
        <end position="252"/>
    </location>
</feature>
<organism evidence="2 3">
    <name type="scientific">Cottoperca gobio</name>
    <name type="common">Frogmouth</name>
    <name type="synonym">Aphritis gobio</name>
    <dbReference type="NCBI Taxonomy" id="56716"/>
    <lineage>
        <taxon>Eukaryota</taxon>
        <taxon>Metazoa</taxon>
        <taxon>Chordata</taxon>
        <taxon>Craniata</taxon>
        <taxon>Vertebrata</taxon>
        <taxon>Euteleostomi</taxon>
        <taxon>Actinopterygii</taxon>
        <taxon>Neopterygii</taxon>
        <taxon>Teleostei</taxon>
        <taxon>Neoteleostei</taxon>
        <taxon>Acanthomorphata</taxon>
        <taxon>Eupercaria</taxon>
        <taxon>Perciformes</taxon>
        <taxon>Notothenioidei</taxon>
        <taxon>Bovichtidae</taxon>
        <taxon>Cottoperca</taxon>
    </lineage>
</organism>
<evidence type="ECO:0000313" key="3">
    <source>
        <dbReference type="RefSeq" id="XP_029303094.1"/>
    </source>
</evidence>
<dbReference type="OrthoDB" id="8727817at2759"/>
<dbReference type="RefSeq" id="XP_029303094.1">
    <property type="nucleotide sequence ID" value="XM_029447234.1"/>
</dbReference>
<keyword evidence="1" id="KW-0732">Signal</keyword>
<dbReference type="SUPFAM" id="SSF58113">
    <property type="entry name" value="Apolipoprotein A-I"/>
    <property type="match status" value="1"/>
</dbReference>
<dbReference type="GeneID" id="115018293"/>
<dbReference type="Gene3D" id="1.20.5.1230">
    <property type="entry name" value="Apolipoprotein A-I"/>
    <property type="match status" value="1"/>
</dbReference>